<organism evidence="1 2">
    <name type="scientific">Pseudoalteromonas ruthenica</name>
    <dbReference type="NCBI Taxonomy" id="151081"/>
    <lineage>
        <taxon>Bacteria</taxon>
        <taxon>Pseudomonadati</taxon>
        <taxon>Pseudomonadota</taxon>
        <taxon>Gammaproteobacteria</taxon>
        <taxon>Alteromonadales</taxon>
        <taxon>Pseudoalteromonadaceae</taxon>
        <taxon>Pseudoalteromonas</taxon>
    </lineage>
</organism>
<dbReference type="RefSeq" id="WP_045979017.1">
    <property type="nucleotide sequence ID" value="NZ_JXXY01000005.1"/>
</dbReference>
<dbReference type="eggNOG" id="ENOG503414P">
    <property type="taxonomic scope" value="Bacteria"/>
</dbReference>
<dbReference type="Pfam" id="PF15575">
    <property type="entry name" value="Imm49"/>
    <property type="match status" value="1"/>
</dbReference>
<evidence type="ECO:0000313" key="1">
    <source>
        <dbReference type="EMBL" id="KJZ02291.1"/>
    </source>
</evidence>
<proteinExistence type="predicted"/>
<dbReference type="GeneID" id="58227082"/>
<dbReference type="OrthoDB" id="5882321at2"/>
<name>A0A0F4Q3L3_9GAMM</name>
<gene>
    <name evidence="1" type="ORF">TW72_01100</name>
</gene>
<dbReference type="InterPro" id="IPR029074">
    <property type="entry name" value="Imm49"/>
</dbReference>
<comment type="caution">
    <text evidence="1">The sequence shown here is derived from an EMBL/GenBank/DDBJ whole genome shotgun (WGS) entry which is preliminary data.</text>
</comment>
<dbReference type="AlphaFoldDB" id="A0A0F4Q3L3"/>
<evidence type="ECO:0000313" key="2">
    <source>
        <dbReference type="Proteomes" id="UP000033664"/>
    </source>
</evidence>
<accession>A0A0F4Q3L3</accession>
<reference evidence="1 2" key="1">
    <citation type="journal article" date="2015" name="BMC Genomics">
        <title>Genome mining reveals unlocked bioactive potential of marine Gram-negative bacteria.</title>
        <authorList>
            <person name="Machado H."/>
            <person name="Sonnenschein E.C."/>
            <person name="Melchiorsen J."/>
            <person name="Gram L."/>
        </authorList>
    </citation>
    <scope>NUCLEOTIDE SEQUENCE [LARGE SCALE GENOMIC DNA]</scope>
    <source>
        <strain evidence="1 2">S3137</strain>
    </source>
</reference>
<keyword evidence="2" id="KW-1185">Reference proteome</keyword>
<dbReference type="Proteomes" id="UP000033664">
    <property type="component" value="Unassembled WGS sequence"/>
</dbReference>
<protein>
    <submittedName>
        <fullName evidence="1">Uncharacterized protein</fullName>
    </submittedName>
</protein>
<sequence length="276" mass="31282">MLNIERPTTISEIDEKINTSRKKYQDTLNFVHVQRDNLMWLANHALTLAQYLSYEQSPEHNAEAKQAIAHCAQAYALLFSLANDPERVVELEFNGEQHDTQYNGVGLVDQGRINAQNWQEAVFCALTVRDHDALSSLLAFDLSHLRESRAVCPEVELMLAELLQKVLLDKEVSQPEIIALSQQIAADTNPLVQHCTNAKLSLINNALISKATDLDETFLGALNHYWQYQGQHLYADHAHTNFYMPIELLGTACLVQDQGRSVDIDTDFMPRFYIVS</sequence>
<dbReference type="PATRIC" id="fig|151081.8.peg.1398"/>
<dbReference type="EMBL" id="JXXZ01000001">
    <property type="protein sequence ID" value="KJZ02291.1"/>
    <property type="molecule type" value="Genomic_DNA"/>
</dbReference>